<evidence type="ECO:0000259" key="2">
    <source>
        <dbReference type="PROSITE" id="PS50206"/>
    </source>
</evidence>
<proteinExistence type="predicted"/>
<protein>
    <submittedName>
        <fullName evidence="3">Rhodanese-like domain-containing protein</fullName>
    </submittedName>
</protein>
<gene>
    <name evidence="3" type="ORF">NG799_16880</name>
</gene>
<dbReference type="InterPro" id="IPR050229">
    <property type="entry name" value="GlpE_sulfurtransferase"/>
</dbReference>
<dbReference type="PANTHER" id="PTHR43031:SF1">
    <property type="entry name" value="PYRIDINE NUCLEOTIDE-DISULPHIDE OXIDOREDUCTASE"/>
    <property type="match status" value="1"/>
</dbReference>
<organism evidence="3 4">
    <name type="scientific">Laspinema palackyanum D2a</name>
    <dbReference type="NCBI Taxonomy" id="2953684"/>
    <lineage>
        <taxon>Bacteria</taxon>
        <taxon>Bacillati</taxon>
        <taxon>Cyanobacteriota</taxon>
        <taxon>Cyanophyceae</taxon>
        <taxon>Oscillatoriophycideae</taxon>
        <taxon>Oscillatoriales</taxon>
        <taxon>Laspinemataceae</taxon>
        <taxon>Laspinema</taxon>
        <taxon>Laspinema palackyanum</taxon>
    </lineage>
</organism>
<keyword evidence="4" id="KW-1185">Reference proteome</keyword>
<evidence type="ECO:0000313" key="4">
    <source>
        <dbReference type="Proteomes" id="UP001525890"/>
    </source>
</evidence>
<sequence>MANLADNIKQVKETLPNITPTPPDLKPQVTPGELKSRLEWGEPGLTIIDVRDRESFNYERITGAISMPMENLAETVSSSLEFKRDIYLYSDSDEHTKQAASELRSGGFINVAEIKGGLPAWKAIGGPTEGIISVEGPSGPSSVKKSESNVAARVGKQGDLEAKKSQQHR</sequence>
<reference evidence="3 4" key="1">
    <citation type="journal article" date="2022" name="Front. Microbiol.">
        <title>High genomic differentiation and limited gene flow indicate recent cryptic speciation within the genus Laspinema (cyanobacteria).</title>
        <authorList>
            <person name="Stanojkovic A."/>
            <person name="Skoupy S."/>
            <person name="Skaloud P."/>
            <person name="Dvorak P."/>
        </authorList>
    </citation>
    <scope>NUCLEOTIDE SEQUENCE [LARGE SCALE GENOMIC DNA]</scope>
    <source>
        <strain evidence="3 4">D2a</strain>
    </source>
</reference>
<feature type="domain" description="Rhodanese" evidence="2">
    <location>
        <begin position="41"/>
        <end position="130"/>
    </location>
</feature>
<feature type="region of interest" description="Disordered" evidence="1">
    <location>
        <begin position="12"/>
        <end position="31"/>
    </location>
</feature>
<feature type="region of interest" description="Disordered" evidence="1">
    <location>
        <begin position="132"/>
        <end position="169"/>
    </location>
</feature>
<accession>A0ABT2MTC1</accession>
<dbReference type="Gene3D" id="3.40.250.10">
    <property type="entry name" value="Rhodanese-like domain"/>
    <property type="match status" value="1"/>
</dbReference>
<evidence type="ECO:0000256" key="1">
    <source>
        <dbReference type="SAM" id="MobiDB-lite"/>
    </source>
</evidence>
<dbReference type="EMBL" id="JAMXFF010000026">
    <property type="protein sequence ID" value="MCT7967988.1"/>
    <property type="molecule type" value="Genomic_DNA"/>
</dbReference>
<dbReference type="CDD" id="cd00158">
    <property type="entry name" value="RHOD"/>
    <property type="match status" value="1"/>
</dbReference>
<dbReference type="PANTHER" id="PTHR43031">
    <property type="entry name" value="FAD-DEPENDENT OXIDOREDUCTASE"/>
    <property type="match status" value="1"/>
</dbReference>
<dbReference type="RefSeq" id="WP_368007538.1">
    <property type="nucleotide sequence ID" value="NZ_JAMXFF010000026.1"/>
</dbReference>
<dbReference type="InterPro" id="IPR036873">
    <property type="entry name" value="Rhodanese-like_dom_sf"/>
</dbReference>
<dbReference type="SMART" id="SM00450">
    <property type="entry name" value="RHOD"/>
    <property type="match status" value="1"/>
</dbReference>
<name>A0ABT2MTC1_9CYAN</name>
<dbReference type="PROSITE" id="PS50206">
    <property type="entry name" value="RHODANESE_3"/>
    <property type="match status" value="1"/>
</dbReference>
<dbReference type="InterPro" id="IPR001763">
    <property type="entry name" value="Rhodanese-like_dom"/>
</dbReference>
<dbReference type="Pfam" id="PF00581">
    <property type="entry name" value="Rhodanese"/>
    <property type="match status" value="1"/>
</dbReference>
<feature type="compositionally biased region" description="Basic and acidic residues" evidence="1">
    <location>
        <begin position="156"/>
        <end position="169"/>
    </location>
</feature>
<dbReference type="Proteomes" id="UP001525890">
    <property type="component" value="Unassembled WGS sequence"/>
</dbReference>
<evidence type="ECO:0000313" key="3">
    <source>
        <dbReference type="EMBL" id="MCT7967988.1"/>
    </source>
</evidence>
<comment type="caution">
    <text evidence="3">The sequence shown here is derived from an EMBL/GenBank/DDBJ whole genome shotgun (WGS) entry which is preliminary data.</text>
</comment>
<dbReference type="SUPFAM" id="SSF52821">
    <property type="entry name" value="Rhodanese/Cell cycle control phosphatase"/>
    <property type="match status" value="1"/>
</dbReference>